<dbReference type="PANTHER" id="PTHR48022:SF28">
    <property type="entry name" value="MAJOR FACILITATOR SUPERFAMILY (MFS) PROFILE DOMAIN-CONTAINING PROTEIN-RELATED"/>
    <property type="match status" value="1"/>
</dbReference>
<keyword evidence="3" id="KW-0813">Transport</keyword>
<feature type="transmembrane region" description="Helical" evidence="8">
    <location>
        <begin position="64"/>
        <end position="84"/>
    </location>
</feature>
<dbReference type="InterPro" id="IPR003663">
    <property type="entry name" value="Sugar/inositol_transpt"/>
</dbReference>
<comment type="similarity">
    <text evidence="2">Belongs to the major facilitator superfamily. Sugar transporter (TC 2.A.1.1) family.</text>
</comment>
<feature type="transmembrane region" description="Helical" evidence="8">
    <location>
        <begin position="151"/>
        <end position="169"/>
    </location>
</feature>
<accession>A0A8H5MW01</accession>
<sequence length="546" mass="60726">MRFLPTRRYGFLGQGRSVINTSAVAAGFGMLLLGYDQGVMAGLIGSEGTPFSNTFKDPDAATLGLMVAIYEIGCFVGAGFSFVWGENFSRRTCMIWGVLVMIVGSTLQTVSMNMSQLIAGRIVTGLGNGLNFSTIPTWVSEISGLEERGKVAAFNGWLIIWGVVIAYWTDYGCASYTSDLQFRFPIGKNLWRSPEKTPSRVPPWLVSQGYDTEAKAVLEWITPKNKTLTEAAHSGAVEAVYNSIVRTRELEQEAEGEFSYAELLHGGDMQNWRRMAFCAGVMACQQLSGINLLTYYISYVLENSVGLDRHTSLLIGGINGIEYLVASIIPVWTIELFGRRKLLLLSACGQTVSMAILSAALWLITERKDAPGSYAMGIVAVACFFLFNTFYAQGFLAIPFFYPAEITNLRTRSRGVSFSVMSNWIFTFLVVMITPVATTNIGWRQEHSCIDPRYEANIDRTYIIFTVLNFTFIPIIYLFFPETSGISPESLDYLFDYPGMTRGVLSKEHRKRMRLLDAENEPDATIGKSTEPWDSKPNVVADVEHH</sequence>
<dbReference type="EMBL" id="JAAOAQ010000535">
    <property type="protein sequence ID" value="KAF5542768.1"/>
    <property type="molecule type" value="Genomic_DNA"/>
</dbReference>
<feature type="transmembrane region" description="Helical" evidence="8">
    <location>
        <begin position="274"/>
        <end position="301"/>
    </location>
</feature>
<proteinExistence type="inferred from homology"/>
<feature type="transmembrane region" description="Helical" evidence="8">
    <location>
        <begin position="376"/>
        <end position="402"/>
    </location>
</feature>
<evidence type="ECO:0000256" key="2">
    <source>
        <dbReference type="ARBA" id="ARBA00010992"/>
    </source>
</evidence>
<feature type="domain" description="Major facilitator superfamily (MFS) profile" evidence="9">
    <location>
        <begin position="22"/>
        <end position="484"/>
    </location>
</feature>
<keyword evidence="4 8" id="KW-0812">Transmembrane</keyword>
<feature type="region of interest" description="Disordered" evidence="7">
    <location>
        <begin position="521"/>
        <end position="546"/>
    </location>
</feature>
<dbReference type="PANTHER" id="PTHR48022">
    <property type="entry name" value="PLASTIDIC GLUCOSE TRANSPORTER 4"/>
    <property type="match status" value="1"/>
</dbReference>
<keyword evidence="11" id="KW-1185">Reference proteome</keyword>
<dbReference type="InterPro" id="IPR036259">
    <property type="entry name" value="MFS_trans_sf"/>
</dbReference>
<evidence type="ECO:0000256" key="8">
    <source>
        <dbReference type="SAM" id="Phobius"/>
    </source>
</evidence>
<name>A0A8H5MW01_9HYPO</name>
<dbReference type="InterPro" id="IPR020846">
    <property type="entry name" value="MFS_dom"/>
</dbReference>
<evidence type="ECO:0000313" key="11">
    <source>
        <dbReference type="Proteomes" id="UP000582016"/>
    </source>
</evidence>
<keyword evidence="6 8" id="KW-0472">Membrane</keyword>
<feature type="transmembrane region" description="Helical" evidence="8">
    <location>
        <begin position="422"/>
        <end position="441"/>
    </location>
</feature>
<evidence type="ECO:0000256" key="1">
    <source>
        <dbReference type="ARBA" id="ARBA00004141"/>
    </source>
</evidence>
<protein>
    <submittedName>
        <fullName evidence="10">Sugar transporter</fullName>
    </submittedName>
</protein>
<organism evidence="10 11">
    <name type="scientific">Fusarium phyllophilum</name>
    <dbReference type="NCBI Taxonomy" id="47803"/>
    <lineage>
        <taxon>Eukaryota</taxon>
        <taxon>Fungi</taxon>
        <taxon>Dikarya</taxon>
        <taxon>Ascomycota</taxon>
        <taxon>Pezizomycotina</taxon>
        <taxon>Sordariomycetes</taxon>
        <taxon>Hypocreomycetidae</taxon>
        <taxon>Hypocreales</taxon>
        <taxon>Nectriaceae</taxon>
        <taxon>Fusarium</taxon>
        <taxon>Fusarium fujikuroi species complex</taxon>
    </lineage>
</organism>
<keyword evidence="5 8" id="KW-1133">Transmembrane helix</keyword>
<dbReference type="SUPFAM" id="SSF103473">
    <property type="entry name" value="MFS general substrate transporter"/>
    <property type="match status" value="1"/>
</dbReference>
<dbReference type="GO" id="GO:0016020">
    <property type="term" value="C:membrane"/>
    <property type="evidence" value="ECO:0007669"/>
    <property type="project" value="UniProtKB-SubCell"/>
</dbReference>
<feature type="transmembrane region" description="Helical" evidence="8">
    <location>
        <begin position="344"/>
        <end position="364"/>
    </location>
</feature>
<dbReference type="OrthoDB" id="6133115at2759"/>
<feature type="transmembrane region" description="Helical" evidence="8">
    <location>
        <begin position="93"/>
        <end position="112"/>
    </location>
</feature>
<dbReference type="GO" id="GO:0005351">
    <property type="term" value="F:carbohydrate:proton symporter activity"/>
    <property type="evidence" value="ECO:0007669"/>
    <property type="project" value="TreeGrafter"/>
</dbReference>
<comment type="subcellular location">
    <subcellularLocation>
        <location evidence="1">Membrane</location>
        <topology evidence="1">Multi-pass membrane protein</topology>
    </subcellularLocation>
</comment>
<dbReference type="PROSITE" id="PS50850">
    <property type="entry name" value="MFS"/>
    <property type="match status" value="1"/>
</dbReference>
<dbReference type="PRINTS" id="PR00171">
    <property type="entry name" value="SUGRTRNSPORT"/>
</dbReference>
<evidence type="ECO:0000256" key="4">
    <source>
        <dbReference type="ARBA" id="ARBA00022692"/>
    </source>
</evidence>
<evidence type="ECO:0000259" key="9">
    <source>
        <dbReference type="PROSITE" id="PS50850"/>
    </source>
</evidence>
<comment type="caution">
    <text evidence="10">The sequence shown here is derived from an EMBL/GenBank/DDBJ whole genome shotgun (WGS) entry which is preliminary data.</text>
</comment>
<feature type="transmembrane region" description="Helical" evidence="8">
    <location>
        <begin position="462"/>
        <end position="480"/>
    </location>
</feature>
<dbReference type="InterPro" id="IPR005828">
    <property type="entry name" value="MFS_sugar_transport-like"/>
</dbReference>
<feature type="transmembrane region" description="Helical" evidence="8">
    <location>
        <begin position="313"/>
        <end position="332"/>
    </location>
</feature>
<dbReference type="Pfam" id="PF00083">
    <property type="entry name" value="Sugar_tr"/>
    <property type="match status" value="1"/>
</dbReference>
<keyword evidence="10" id="KW-0762">Sugar transport</keyword>
<evidence type="ECO:0000313" key="10">
    <source>
        <dbReference type="EMBL" id="KAF5542768.1"/>
    </source>
</evidence>
<dbReference type="AlphaFoldDB" id="A0A8H5MW01"/>
<evidence type="ECO:0000256" key="3">
    <source>
        <dbReference type="ARBA" id="ARBA00022448"/>
    </source>
</evidence>
<feature type="transmembrane region" description="Helical" evidence="8">
    <location>
        <begin position="21"/>
        <end position="44"/>
    </location>
</feature>
<evidence type="ECO:0000256" key="6">
    <source>
        <dbReference type="ARBA" id="ARBA00023136"/>
    </source>
</evidence>
<dbReference type="InterPro" id="IPR050360">
    <property type="entry name" value="MFS_Sugar_Transporters"/>
</dbReference>
<reference evidence="10 11" key="1">
    <citation type="submission" date="2020-05" db="EMBL/GenBank/DDBJ databases">
        <title>Identification and distribution of gene clusters putatively required for synthesis of sphingolipid metabolism inhibitors in phylogenetically diverse species of the filamentous fungus Fusarium.</title>
        <authorList>
            <person name="Kim H.-S."/>
            <person name="Busman M."/>
            <person name="Brown D.W."/>
            <person name="Divon H."/>
            <person name="Uhlig S."/>
            <person name="Proctor R.H."/>
        </authorList>
    </citation>
    <scope>NUCLEOTIDE SEQUENCE [LARGE SCALE GENOMIC DNA]</scope>
    <source>
        <strain evidence="10 11">NRRL 13617</strain>
    </source>
</reference>
<gene>
    <name evidence="10" type="ORF">FPHYL_11449</name>
</gene>
<dbReference type="Gene3D" id="1.20.1250.20">
    <property type="entry name" value="MFS general substrate transporter like domains"/>
    <property type="match status" value="1"/>
</dbReference>
<dbReference type="Proteomes" id="UP000582016">
    <property type="component" value="Unassembled WGS sequence"/>
</dbReference>
<evidence type="ECO:0000256" key="5">
    <source>
        <dbReference type="ARBA" id="ARBA00022989"/>
    </source>
</evidence>
<evidence type="ECO:0000256" key="7">
    <source>
        <dbReference type="SAM" id="MobiDB-lite"/>
    </source>
</evidence>